<dbReference type="InterPro" id="IPR013097">
    <property type="entry name" value="Dabb"/>
</dbReference>
<evidence type="ECO:0000313" key="3">
    <source>
        <dbReference type="EMBL" id="TMI93522.1"/>
    </source>
</evidence>
<feature type="non-terminal residue" evidence="3">
    <location>
        <position position="178"/>
    </location>
</feature>
<evidence type="ECO:0000256" key="1">
    <source>
        <dbReference type="SAM" id="MobiDB-lite"/>
    </source>
</evidence>
<feature type="region of interest" description="Disordered" evidence="1">
    <location>
        <begin position="1"/>
        <end position="33"/>
    </location>
</feature>
<dbReference type="SUPFAM" id="SSF54909">
    <property type="entry name" value="Dimeric alpha+beta barrel"/>
    <property type="match status" value="1"/>
</dbReference>
<dbReference type="AlphaFoldDB" id="A0A537KD89"/>
<sequence>MTRSSPPMRSAVPSRSSSMRTRCAPAARRGGAGGRAVRYNDADMLRHSVIWLLRDTTTAELRVEMLKGLAYLRMECPMVRSGDYGADIFGGSQRLHEVPQAERIPVWRRGAAGPPSNYDVALHLDFDDWSGHEQYSADPAHAAASRFNASVSWDELTARVDWHYDGAPPARRGHVKHV</sequence>
<accession>A0A537KD89</accession>
<name>A0A537KD89_9BACT</name>
<dbReference type="Gene3D" id="3.30.70.100">
    <property type="match status" value="1"/>
</dbReference>
<proteinExistence type="predicted"/>
<dbReference type="Pfam" id="PF07876">
    <property type="entry name" value="Dabb"/>
    <property type="match status" value="1"/>
</dbReference>
<dbReference type="PROSITE" id="PS51502">
    <property type="entry name" value="S_R_A_B_BARREL"/>
    <property type="match status" value="1"/>
</dbReference>
<reference evidence="3 4" key="1">
    <citation type="journal article" date="2019" name="Nat. Microbiol.">
        <title>Mediterranean grassland soil C-N compound turnover is dependent on rainfall and depth, and is mediated by genomically divergent microorganisms.</title>
        <authorList>
            <person name="Diamond S."/>
            <person name="Andeer P.F."/>
            <person name="Li Z."/>
            <person name="Crits-Christoph A."/>
            <person name="Burstein D."/>
            <person name="Anantharaman K."/>
            <person name="Lane K.R."/>
            <person name="Thomas B.C."/>
            <person name="Pan C."/>
            <person name="Northen T.R."/>
            <person name="Banfield J.F."/>
        </authorList>
    </citation>
    <scope>NUCLEOTIDE SEQUENCE [LARGE SCALE GENOMIC DNA]</scope>
    <source>
        <strain evidence="3">NP_3</strain>
    </source>
</reference>
<feature type="domain" description="Stress-response A/B barrel" evidence="2">
    <location>
        <begin position="45"/>
        <end position="162"/>
    </location>
</feature>
<dbReference type="InterPro" id="IPR011008">
    <property type="entry name" value="Dimeric_a/b-barrel"/>
</dbReference>
<organism evidence="3 4">
    <name type="scientific">Candidatus Segetimicrobium genomatis</name>
    <dbReference type="NCBI Taxonomy" id="2569760"/>
    <lineage>
        <taxon>Bacteria</taxon>
        <taxon>Bacillati</taxon>
        <taxon>Candidatus Sysuimicrobiota</taxon>
        <taxon>Candidatus Sysuimicrobiia</taxon>
        <taxon>Candidatus Sysuimicrobiales</taxon>
        <taxon>Candidatus Segetimicrobiaceae</taxon>
        <taxon>Candidatus Segetimicrobium</taxon>
    </lineage>
</organism>
<evidence type="ECO:0000313" key="4">
    <source>
        <dbReference type="Proteomes" id="UP000318509"/>
    </source>
</evidence>
<comment type="caution">
    <text evidence="3">The sequence shown here is derived from an EMBL/GenBank/DDBJ whole genome shotgun (WGS) entry which is preliminary data.</text>
</comment>
<gene>
    <name evidence="3" type="ORF">E6H00_01105</name>
</gene>
<protein>
    <recommendedName>
        <fullName evidence="2">Stress-response A/B barrel domain-containing protein</fullName>
    </recommendedName>
</protein>
<feature type="compositionally biased region" description="Polar residues" evidence="1">
    <location>
        <begin position="1"/>
        <end position="20"/>
    </location>
</feature>
<evidence type="ECO:0000259" key="2">
    <source>
        <dbReference type="PROSITE" id="PS51502"/>
    </source>
</evidence>
<dbReference type="Proteomes" id="UP000318509">
    <property type="component" value="Unassembled WGS sequence"/>
</dbReference>
<dbReference type="EMBL" id="VBAK01000023">
    <property type="protein sequence ID" value="TMI93522.1"/>
    <property type="molecule type" value="Genomic_DNA"/>
</dbReference>